<evidence type="ECO:0000256" key="2">
    <source>
        <dbReference type="ARBA" id="ARBA00012438"/>
    </source>
</evidence>
<dbReference type="RefSeq" id="WP_379074262.1">
    <property type="nucleotide sequence ID" value="NZ_JBHTJW010000002.1"/>
</dbReference>
<evidence type="ECO:0000256" key="7">
    <source>
        <dbReference type="ARBA" id="ARBA00022840"/>
    </source>
</evidence>
<keyword evidence="9" id="KW-0812">Transmembrane</keyword>
<dbReference type="EC" id="2.7.13.3" evidence="2"/>
<dbReference type="InterPro" id="IPR003661">
    <property type="entry name" value="HisK_dim/P_dom"/>
</dbReference>
<keyword evidence="3" id="KW-0597">Phosphoprotein</keyword>
<evidence type="ECO:0000313" key="12">
    <source>
        <dbReference type="Proteomes" id="UP001597106"/>
    </source>
</evidence>
<dbReference type="InterPro" id="IPR036890">
    <property type="entry name" value="HATPase_C_sf"/>
</dbReference>
<dbReference type="SUPFAM" id="SSF47384">
    <property type="entry name" value="Homodimeric domain of signal transducing histidine kinase"/>
    <property type="match status" value="1"/>
</dbReference>
<evidence type="ECO:0000256" key="9">
    <source>
        <dbReference type="SAM" id="Phobius"/>
    </source>
</evidence>
<proteinExistence type="predicted"/>
<dbReference type="PROSITE" id="PS50109">
    <property type="entry name" value="HIS_KIN"/>
    <property type="match status" value="1"/>
</dbReference>
<keyword evidence="8" id="KW-0902">Two-component regulatory system</keyword>
<keyword evidence="6 11" id="KW-0418">Kinase</keyword>
<feature type="transmembrane region" description="Helical" evidence="9">
    <location>
        <begin position="182"/>
        <end position="205"/>
    </location>
</feature>
<evidence type="ECO:0000256" key="3">
    <source>
        <dbReference type="ARBA" id="ARBA00022553"/>
    </source>
</evidence>
<organism evidence="11 12">
    <name type="scientific">Methylophilus glucosoxydans</name>
    <dbReference type="NCBI Taxonomy" id="752553"/>
    <lineage>
        <taxon>Bacteria</taxon>
        <taxon>Pseudomonadati</taxon>
        <taxon>Pseudomonadota</taxon>
        <taxon>Betaproteobacteria</taxon>
        <taxon>Nitrosomonadales</taxon>
        <taxon>Methylophilaceae</taxon>
        <taxon>Methylophilus</taxon>
    </lineage>
</organism>
<keyword evidence="9" id="KW-1133">Transmembrane helix</keyword>
<accession>A0ABW3GEW6</accession>
<dbReference type="CDD" id="cd00082">
    <property type="entry name" value="HisKA"/>
    <property type="match status" value="1"/>
</dbReference>
<evidence type="ECO:0000256" key="1">
    <source>
        <dbReference type="ARBA" id="ARBA00000085"/>
    </source>
</evidence>
<reference evidence="12" key="1">
    <citation type="journal article" date="2019" name="Int. J. Syst. Evol. Microbiol.">
        <title>The Global Catalogue of Microorganisms (GCM) 10K type strain sequencing project: providing services to taxonomists for standard genome sequencing and annotation.</title>
        <authorList>
            <consortium name="The Broad Institute Genomics Platform"/>
            <consortium name="The Broad Institute Genome Sequencing Center for Infectious Disease"/>
            <person name="Wu L."/>
            <person name="Ma J."/>
        </authorList>
    </citation>
    <scope>NUCLEOTIDE SEQUENCE [LARGE SCALE GENOMIC DNA]</scope>
    <source>
        <strain evidence="12">CCUG 59685</strain>
    </source>
</reference>
<comment type="caution">
    <text evidence="11">The sequence shown here is derived from an EMBL/GenBank/DDBJ whole genome shotgun (WGS) entry which is preliminary data.</text>
</comment>
<dbReference type="InterPro" id="IPR004358">
    <property type="entry name" value="Sig_transdc_His_kin-like_C"/>
</dbReference>
<keyword evidence="7" id="KW-0067">ATP-binding</keyword>
<dbReference type="PANTHER" id="PTHR43065">
    <property type="entry name" value="SENSOR HISTIDINE KINASE"/>
    <property type="match status" value="1"/>
</dbReference>
<dbReference type="InterPro" id="IPR036097">
    <property type="entry name" value="HisK_dim/P_sf"/>
</dbReference>
<feature type="domain" description="Histidine kinase" evidence="10">
    <location>
        <begin position="233"/>
        <end position="447"/>
    </location>
</feature>
<evidence type="ECO:0000256" key="5">
    <source>
        <dbReference type="ARBA" id="ARBA00022741"/>
    </source>
</evidence>
<keyword evidence="5" id="KW-0547">Nucleotide-binding</keyword>
<name>A0ABW3GEW6_9PROT</name>
<evidence type="ECO:0000256" key="6">
    <source>
        <dbReference type="ARBA" id="ARBA00022777"/>
    </source>
</evidence>
<dbReference type="InterPro" id="IPR005467">
    <property type="entry name" value="His_kinase_dom"/>
</dbReference>
<sequence>MQTHTHKVRRDLLLLWAVIAAVSALLVWLLIELSRQGAASQIAEARLHAAASCQAMQHGVHLARLESASAQAGWQAVIDLALREEPGSEGGFWRPGQGVFAYAFPTYDGTGVKRDPPVAELEKITATAELASRSHQLILEVRPGLREAIVFAACPLTQAPGTSVAWVMKRVLLIQAEVLNHLSLALALLIGLVVMSGAWLAWMLLRWQRQMAALMQQLAQSERMATLGRVSAGLAHEIRNPLATMRMKVENAMAAAPERYQQRSQSAFEAVLAQTSRLESLISSLLALTHPLQIHKQSVDLRAWLTSLTSLHQEAMTTQQACWKLSLSDSVVTRAQAQAVLDPDKMAQVMDNLILNALAHIPVGGEIELGLDSVTSGHLRLWVADNGSGVPAHLRPQVFEPFSTARSGGTGLGLALAREIVQAHGGELRLADTAAGARFEIELPWHTS</sequence>
<comment type="catalytic activity">
    <reaction evidence="1">
        <text>ATP + protein L-histidine = ADP + protein N-phospho-L-histidine.</text>
        <dbReference type="EC" id="2.7.13.3"/>
    </reaction>
</comment>
<dbReference type="Proteomes" id="UP001597106">
    <property type="component" value="Unassembled WGS sequence"/>
</dbReference>
<dbReference type="CDD" id="cd00075">
    <property type="entry name" value="HATPase"/>
    <property type="match status" value="1"/>
</dbReference>
<keyword evidence="12" id="KW-1185">Reference proteome</keyword>
<dbReference type="Gene3D" id="3.30.565.10">
    <property type="entry name" value="Histidine kinase-like ATPase, C-terminal domain"/>
    <property type="match status" value="1"/>
</dbReference>
<dbReference type="PANTHER" id="PTHR43065:SF10">
    <property type="entry name" value="PEROXIDE STRESS-ACTIVATED HISTIDINE KINASE MAK3"/>
    <property type="match status" value="1"/>
</dbReference>
<keyword evidence="9" id="KW-0472">Membrane</keyword>
<feature type="transmembrane region" description="Helical" evidence="9">
    <location>
        <begin position="12"/>
        <end position="31"/>
    </location>
</feature>
<evidence type="ECO:0000256" key="8">
    <source>
        <dbReference type="ARBA" id="ARBA00023012"/>
    </source>
</evidence>
<dbReference type="GO" id="GO:0016301">
    <property type="term" value="F:kinase activity"/>
    <property type="evidence" value="ECO:0007669"/>
    <property type="project" value="UniProtKB-KW"/>
</dbReference>
<evidence type="ECO:0000259" key="10">
    <source>
        <dbReference type="PROSITE" id="PS50109"/>
    </source>
</evidence>
<evidence type="ECO:0000256" key="4">
    <source>
        <dbReference type="ARBA" id="ARBA00022679"/>
    </source>
</evidence>
<dbReference type="EMBL" id="JBHTJW010000002">
    <property type="protein sequence ID" value="MFD0929012.1"/>
    <property type="molecule type" value="Genomic_DNA"/>
</dbReference>
<protein>
    <recommendedName>
        <fullName evidence="2">histidine kinase</fullName>
        <ecNumber evidence="2">2.7.13.3</ecNumber>
    </recommendedName>
</protein>
<gene>
    <name evidence="11" type="ORF">ACFQ1T_04385</name>
</gene>
<dbReference type="Pfam" id="PF00512">
    <property type="entry name" value="HisKA"/>
    <property type="match status" value="1"/>
</dbReference>
<dbReference type="SMART" id="SM00387">
    <property type="entry name" value="HATPase_c"/>
    <property type="match status" value="1"/>
</dbReference>
<dbReference type="SMART" id="SM00388">
    <property type="entry name" value="HisKA"/>
    <property type="match status" value="1"/>
</dbReference>
<evidence type="ECO:0000313" key="11">
    <source>
        <dbReference type="EMBL" id="MFD0929012.1"/>
    </source>
</evidence>
<dbReference type="Pfam" id="PF02518">
    <property type="entry name" value="HATPase_c"/>
    <property type="match status" value="1"/>
</dbReference>
<dbReference type="PRINTS" id="PR00344">
    <property type="entry name" value="BCTRLSENSOR"/>
</dbReference>
<dbReference type="InterPro" id="IPR003594">
    <property type="entry name" value="HATPase_dom"/>
</dbReference>
<dbReference type="SUPFAM" id="SSF55874">
    <property type="entry name" value="ATPase domain of HSP90 chaperone/DNA topoisomerase II/histidine kinase"/>
    <property type="match status" value="1"/>
</dbReference>
<keyword evidence="4" id="KW-0808">Transferase</keyword>
<dbReference type="Gene3D" id="1.10.287.130">
    <property type="match status" value="1"/>
</dbReference>